<feature type="transmembrane region" description="Helical" evidence="5">
    <location>
        <begin position="137"/>
        <end position="163"/>
    </location>
</feature>
<comment type="subcellular location">
    <subcellularLocation>
        <location evidence="1">Membrane</location>
        <topology evidence="1">Multi-pass membrane protein</topology>
    </subcellularLocation>
</comment>
<dbReference type="Pfam" id="PF07690">
    <property type="entry name" value="MFS_1"/>
    <property type="match status" value="1"/>
</dbReference>
<feature type="transmembrane region" description="Helical" evidence="5">
    <location>
        <begin position="339"/>
        <end position="358"/>
    </location>
</feature>
<feature type="transmembrane region" description="Helical" evidence="5">
    <location>
        <begin position="175"/>
        <end position="198"/>
    </location>
</feature>
<dbReference type="PANTHER" id="PTHR23507">
    <property type="entry name" value="ZGC:174356"/>
    <property type="match status" value="1"/>
</dbReference>
<feature type="transmembrane region" description="Helical" evidence="5">
    <location>
        <begin position="431"/>
        <end position="452"/>
    </location>
</feature>
<dbReference type="Proteomes" id="UP000695000">
    <property type="component" value="Unplaced"/>
</dbReference>
<protein>
    <submittedName>
        <fullName evidence="7 8">Proton-coupled folate transporter</fullName>
    </submittedName>
</protein>
<evidence type="ECO:0000313" key="8">
    <source>
        <dbReference type="RefSeq" id="XP_017786231.1"/>
    </source>
</evidence>
<keyword evidence="3 5" id="KW-1133">Transmembrane helix</keyword>
<sequence>MPVKQWLLLVVEWVRLISVEPTMMLYMMAFMLTSVVEQALFVDKACRSNHNFTAEICDNLNAYEDQKKIVQVTVSEFHQWNDIAGHVVPIFLALFMGAWSDKRGRKIPLLLGLIGKFIYSGMVVVNTLKPDWNVEYIIYTATIPMAFTGADVAIFAAAFSYLSDVSSSDSRTLRVTILEVCYLATMPTGIALGSYLFTQVTNRSYTIMFSINASLLLLSILYTSIFLKWRTNDRQRPLSEASNVITDFFDWNHVIETFRTLLKKRPENKRSYLILLILAIGFYSFQRDEKQMSYLYLQLVLGWIFEQVSKFRTYQSALQDVVLLTAIPLMTKVFGWRDTTIMIIGSSCHSIARIFFAAARVDWLIYFGGFFGAFGPIVAPVIRSMVSKLVSNNERGKAFSLLSVTDNAIPLFSGIAYNQVYQATIHTNPEAIFYVTITTQVLVLLIGCYIHIRLRSNSLNTYEIEDINNDDKT</sequence>
<dbReference type="InterPro" id="IPR011701">
    <property type="entry name" value="MFS"/>
</dbReference>
<reference evidence="7 8" key="1">
    <citation type="submission" date="2025-05" db="UniProtKB">
        <authorList>
            <consortium name="RefSeq"/>
        </authorList>
    </citation>
    <scope>IDENTIFICATION</scope>
    <source>
        <tissue evidence="7 8">Whole Larva</tissue>
    </source>
</reference>
<proteinExistence type="predicted"/>
<feature type="transmembrane region" description="Helical" evidence="5">
    <location>
        <begin position="107"/>
        <end position="125"/>
    </location>
</feature>
<dbReference type="RefSeq" id="XP_017786230.1">
    <property type="nucleotide sequence ID" value="XM_017930741.1"/>
</dbReference>
<organism evidence="6 8">
    <name type="scientific">Nicrophorus vespilloides</name>
    <name type="common">Boreal carrion beetle</name>
    <dbReference type="NCBI Taxonomy" id="110193"/>
    <lineage>
        <taxon>Eukaryota</taxon>
        <taxon>Metazoa</taxon>
        <taxon>Ecdysozoa</taxon>
        <taxon>Arthropoda</taxon>
        <taxon>Hexapoda</taxon>
        <taxon>Insecta</taxon>
        <taxon>Pterygota</taxon>
        <taxon>Neoptera</taxon>
        <taxon>Endopterygota</taxon>
        <taxon>Coleoptera</taxon>
        <taxon>Polyphaga</taxon>
        <taxon>Staphyliniformia</taxon>
        <taxon>Silphidae</taxon>
        <taxon>Nicrophorinae</taxon>
        <taxon>Nicrophorus</taxon>
    </lineage>
</organism>
<dbReference type="RefSeq" id="XP_017786232.1">
    <property type="nucleotide sequence ID" value="XM_017930743.1"/>
</dbReference>
<evidence type="ECO:0000256" key="1">
    <source>
        <dbReference type="ARBA" id="ARBA00004141"/>
    </source>
</evidence>
<dbReference type="RefSeq" id="XP_017786231.1">
    <property type="nucleotide sequence ID" value="XM_017930742.1"/>
</dbReference>
<dbReference type="Gene3D" id="1.20.1250.20">
    <property type="entry name" value="MFS general substrate transporter like domains"/>
    <property type="match status" value="1"/>
</dbReference>
<evidence type="ECO:0000256" key="3">
    <source>
        <dbReference type="ARBA" id="ARBA00022989"/>
    </source>
</evidence>
<evidence type="ECO:0000313" key="7">
    <source>
        <dbReference type="RefSeq" id="XP_017786230.1"/>
    </source>
</evidence>
<feature type="transmembrane region" description="Helical" evidence="5">
    <location>
        <begin position="270"/>
        <end position="286"/>
    </location>
</feature>
<feature type="transmembrane region" description="Helical" evidence="5">
    <location>
        <begin position="364"/>
        <end position="386"/>
    </location>
</feature>
<accession>A0ABM1NHD1</accession>
<dbReference type="SUPFAM" id="SSF103473">
    <property type="entry name" value="MFS general substrate transporter"/>
    <property type="match status" value="1"/>
</dbReference>
<evidence type="ECO:0000256" key="4">
    <source>
        <dbReference type="ARBA" id="ARBA00023136"/>
    </source>
</evidence>
<feature type="transmembrane region" description="Helical" evidence="5">
    <location>
        <begin position="83"/>
        <end position="100"/>
    </location>
</feature>
<keyword evidence="2 5" id="KW-0812">Transmembrane</keyword>
<keyword evidence="4 5" id="KW-0472">Membrane</keyword>
<dbReference type="GeneID" id="108569260"/>
<evidence type="ECO:0000313" key="10">
    <source>
        <dbReference type="RefSeq" id="XP_017786233.1"/>
    </source>
</evidence>
<dbReference type="PANTHER" id="PTHR23507:SF37">
    <property type="entry name" value="GH08173P"/>
    <property type="match status" value="1"/>
</dbReference>
<evidence type="ECO:0000256" key="2">
    <source>
        <dbReference type="ARBA" id="ARBA00022692"/>
    </source>
</evidence>
<evidence type="ECO:0000256" key="5">
    <source>
        <dbReference type="SAM" id="Phobius"/>
    </source>
</evidence>
<name>A0ABM1NHD1_NICVS</name>
<gene>
    <name evidence="7 8 9 10" type="primary">LOC108569260</name>
</gene>
<evidence type="ECO:0000313" key="6">
    <source>
        <dbReference type="Proteomes" id="UP000695000"/>
    </source>
</evidence>
<keyword evidence="6" id="KW-1185">Reference proteome</keyword>
<feature type="transmembrane region" description="Helical" evidence="5">
    <location>
        <begin position="7"/>
        <end position="32"/>
    </location>
</feature>
<dbReference type="RefSeq" id="XP_017786233.1">
    <property type="nucleotide sequence ID" value="XM_017930744.1"/>
</dbReference>
<dbReference type="InterPro" id="IPR036259">
    <property type="entry name" value="MFS_trans_sf"/>
</dbReference>
<feature type="transmembrane region" description="Helical" evidence="5">
    <location>
        <begin position="204"/>
        <end position="227"/>
    </location>
</feature>
<evidence type="ECO:0000313" key="9">
    <source>
        <dbReference type="RefSeq" id="XP_017786232.1"/>
    </source>
</evidence>